<proteinExistence type="predicted"/>
<dbReference type="Proteomes" id="UP000789901">
    <property type="component" value="Unassembled WGS sequence"/>
</dbReference>
<protein>
    <submittedName>
        <fullName evidence="1">11747_t:CDS:1</fullName>
    </submittedName>
</protein>
<reference evidence="1 2" key="1">
    <citation type="submission" date="2021-06" db="EMBL/GenBank/DDBJ databases">
        <authorList>
            <person name="Kallberg Y."/>
            <person name="Tangrot J."/>
            <person name="Rosling A."/>
        </authorList>
    </citation>
    <scope>NUCLEOTIDE SEQUENCE [LARGE SCALE GENOMIC DNA]</scope>
    <source>
        <strain evidence="1 2">120-4 pot B 10/14</strain>
    </source>
</reference>
<name>A0ABN7UND4_GIGMA</name>
<dbReference type="EMBL" id="CAJVQB010004551">
    <property type="protein sequence ID" value="CAG8639163.1"/>
    <property type="molecule type" value="Genomic_DNA"/>
</dbReference>
<evidence type="ECO:0000313" key="1">
    <source>
        <dbReference type="EMBL" id="CAG8639163.1"/>
    </source>
</evidence>
<accession>A0ABN7UND4</accession>
<evidence type="ECO:0000313" key="2">
    <source>
        <dbReference type="Proteomes" id="UP000789901"/>
    </source>
</evidence>
<gene>
    <name evidence="1" type="ORF">GMARGA_LOCUS8752</name>
</gene>
<keyword evidence="2" id="KW-1185">Reference proteome</keyword>
<comment type="caution">
    <text evidence="1">The sequence shown here is derived from an EMBL/GenBank/DDBJ whole genome shotgun (WGS) entry which is preliminary data.</text>
</comment>
<sequence length="97" mass="11647">MCYPPILPELKINEKELLEVEHKNNENKNLGNRVNNCRFKKIIKEFRRAVKLVYNANLELCCQMHEIYDELEYDEYEYCDDGTLIIILKALYNAKLF</sequence>
<organism evidence="1 2">
    <name type="scientific">Gigaspora margarita</name>
    <dbReference type="NCBI Taxonomy" id="4874"/>
    <lineage>
        <taxon>Eukaryota</taxon>
        <taxon>Fungi</taxon>
        <taxon>Fungi incertae sedis</taxon>
        <taxon>Mucoromycota</taxon>
        <taxon>Glomeromycotina</taxon>
        <taxon>Glomeromycetes</taxon>
        <taxon>Diversisporales</taxon>
        <taxon>Gigasporaceae</taxon>
        <taxon>Gigaspora</taxon>
    </lineage>
</organism>